<evidence type="ECO:0000256" key="1">
    <source>
        <dbReference type="ARBA" id="ARBA00004123"/>
    </source>
</evidence>
<dbReference type="GO" id="GO:0042148">
    <property type="term" value="P:DNA strand invasion"/>
    <property type="evidence" value="ECO:0007669"/>
    <property type="project" value="TreeGrafter"/>
</dbReference>
<dbReference type="GO" id="GO:0061982">
    <property type="term" value="P:meiosis I cell cycle process"/>
    <property type="evidence" value="ECO:0007669"/>
    <property type="project" value="UniProtKB-ARBA"/>
</dbReference>
<dbReference type="GO" id="GO:0140664">
    <property type="term" value="F:ATP-dependent DNA damage sensor activity"/>
    <property type="evidence" value="ECO:0007669"/>
    <property type="project" value="InterPro"/>
</dbReference>
<dbReference type="SUPFAM" id="SSF52540">
    <property type="entry name" value="P-loop containing nucleoside triphosphate hydrolases"/>
    <property type="match status" value="1"/>
</dbReference>
<feature type="compositionally biased region" description="Basic and acidic residues" evidence="7">
    <location>
        <begin position="484"/>
        <end position="502"/>
    </location>
</feature>
<dbReference type="InterPro" id="IPR020588">
    <property type="entry name" value="RecA_ATP-bd"/>
</dbReference>
<dbReference type="RefSeq" id="XP_020125820.1">
    <property type="nucleotide sequence ID" value="XM_020279068.1"/>
</dbReference>
<organism evidence="9 10">
    <name type="scientific">Diplodia corticola</name>
    <dbReference type="NCBI Taxonomy" id="236234"/>
    <lineage>
        <taxon>Eukaryota</taxon>
        <taxon>Fungi</taxon>
        <taxon>Dikarya</taxon>
        <taxon>Ascomycota</taxon>
        <taxon>Pezizomycotina</taxon>
        <taxon>Dothideomycetes</taxon>
        <taxon>Dothideomycetes incertae sedis</taxon>
        <taxon>Botryosphaeriales</taxon>
        <taxon>Botryosphaeriaceae</taxon>
        <taxon>Diplodia</taxon>
    </lineage>
</organism>
<accession>A0A1J9QM66</accession>
<evidence type="ECO:0000256" key="7">
    <source>
        <dbReference type="SAM" id="MobiDB-lite"/>
    </source>
</evidence>
<dbReference type="InterPro" id="IPR047348">
    <property type="entry name" value="XRCC3-like_C"/>
</dbReference>
<dbReference type="GeneID" id="31019330"/>
<dbReference type="GO" id="GO:0003690">
    <property type="term" value="F:double-stranded DNA binding"/>
    <property type="evidence" value="ECO:0007669"/>
    <property type="project" value="TreeGrafter"/>
</dbReference>
<feature type="region of interest" description="Disordered" evidence="7">
    <location>
        <begin position="234"/>
        <end position="256"/>
    </location>
</feature>
<feature type="compositionally biased region" description="Basic and acidic residues" evidence="7">
    <location>
        <begin position="234"/>
        <end position="245"/>
    </location>
</feature>
<keyword evidence="2" id="KW-0547">Nucleotide-binding</keyword>
<keyword evidence="5" id="KW-0234">DNA repair</keyword>
<gene>
    <name evidence="9" type="ORF">BKCO1_7800013</name>
</gene>
<keyword evidence="6" id="KW-0539">Nucleus</keyword>
<dbReference type="Gene3D" id="3.40.50.300">
    <property type="entry name" value="P-loop containing nucleotide triphosphate hydrolases"/>
    <property type="match status" value="1"/>
</dbReference>
<dbReference type="Proteomes" id="UP000183809">
    <property type="component" value="Unassembled WGS sequence"/>
</dbReference>
<evidence type="ECO:0000256" key="2">
    <source>
        <dbReference type="ARBA" id="ARBA00022741"/>
    </source>
</evidence>
<reference evidence="9 10" key="1">
    <citation type="submission" date="2016-10" db="EMBL/GenBank/DDBJ databases">
        <title>Proteomics and genomics reveal pathogen-plant mechanisms compatible with a hemibiotrophic lifestyle of Diplodia corticola.</title>
        <authorList>
            <person name="Fernandes I."/>
            <person name="De Jonge R."/>
            <person name="Van De Peer Y."/>
            <person name="Devreese B."/>
            <person name="Alves A."/>
            <person name="Esteves A.C."/>
        </authorList>
    </citation>
    <scope>NUCLEOTIDE SEQUENCE [LARGE SCALE GENOMIC DNA]</scope>
    <source>
        <strain evidence="9 10">CBS 112549</strain>
    </source>
</reference>
<comment type="subcellular location">
    <subcellularLocation>
        <location evidence="1">Nucleus</location>
    </subcellularLocation>
</comment>
<comment type="caution">
    <text evidence="9">The sequence shown here is derived from an EMBL/GenBank/DDBJ whole genome shotgun (WGS) entry which is preliminary data.</text>
</comment>
<dbReference type="AlphaFoldDB" id="A0A1J9QM66"/>
<dbReference type="CDD" id="cd19491">
    <property type="entry name" value="XRCC3"/>
    <property type="match status" value="1"/>
</dbReference>
<dbReference type="GO" id="GO:0000150">
    <property type="term" value="F:DNA strand exchange activity"/>
    <property type="evidence" value="ECO:0007669"/>
    <property type="project" value="TreeGrafter"/>
</dbReference>
<dbReference type="PANTHER" id="PTHR22942:SF66">
    <property type="entry name" value="RE19845P"/>
    <property type="match status" value="1"/>
</dbReference>
<dbReference type="Pfam" id="PF08423">
    <property type="entry name" value="Rad51"/>
    <property type="match status" value="1"/>
</dbReference>
<keyword evidence="3" id="KW-0227">DNA damage</keyword>
<dbReference type="STRING" id="236234.A0A1J9QM66"/>
<feature type="compositionally biased region" description="Basic and acidic residues" evidence="7">
    <location>
        <begin position="552"/>
        <end position="572"/>
    </location>
</feature>
<feature type="region of interest" description="Disordered" evidence="7">
    <location>
        <begin position="484"/>
        <end position="572"/>
    </location>
</feature>
<feature type="compositionally biased region" description="Gly residues" evidence="7">
    <location>
        <begin position="537"/>
        <end position="547"/>
    </location>
</feature>
<evidence type="ECO:0000256" key="6">
    <source>
        <dbReference type="ARBA" id="ARBA00023242"/>
    </source>
</evidence>
<evidence type="ECO:0000313" key="9">
    <source>
        <dbReference type="EMBL" id="OJD29560.1"/>
    </source>
</evidence>
<evidence type="ECO:0000313" key="10">
    <source>
        <dbReference type="Proteomes" id="UP000183809"/>
    </source>
</evidence>
<sequence>MSDLHHVVPDRFPAHRFSHLLPSLDRHRVTTSDILTLDAVDLAKRAQVPVAELRKLHHAIVTALHADLGLASLEFAEPDATNQPDAWHATEWRTISTLDDRLDAELGGGVPAGYLTEITGESGAGKTQFLLTLLFSAQLPAPHGLSKSALYISTEAPLATTRLAQLLSQHPRLSNLPAATKPSLSRILSIQTPDLESQDHILRYQLPVAIQRHNVGLVVLDSVAANYRAEFDRAGGEKNRTDGGSHGHARRAGEAMAQRTQQLVQLGALLRSVARAHGVAVVVANQVSDRFSSSSSAPAPSSSSSNPTTTTTSRNPSHASASSQQAATTTSRAPTPTTTPPPRLALALSPDPLTLDHQQRWFTGWGDDVRASSSNSSTSSHNLKTPALGLVWANQIAARVALLKAPVYGRAAADWPGGGGGGGSVDARTGTGAGAGAGGGGDVSRWRRWMKVVFAPWAGPSEGRGVEYVIRGSGVVAVATAVAEEKQKEKERRAREASERAVELGGGGGGGGGDAGTEKAAEEARGGEEPLPDRQGGDGGGGGGGGDDIPAGDERGPRDNRRRSSDEPIGRE</sequence>
<evidence type="ECO:0000256" key="3">
    <source>
        <dbReference type="ARBA" id="ARBA00022763"/>
    </source>
</evidence>
<name>A0A1J9QM66_9PEZI</name>
<dbReference type="GO" id="GO:0006312">
    <property type="term" value="P:mitotic recombination"/>
    <property type="evidence" value="ECO:0007669"/>
    <property type="project" value="TreeGrafter"/>
</dbReference>
<evidence type="ECO:0000256" key="5">
    <source>
        <dbReference type="ARBA" id="ARBA00023204"/>
    </source>
</evidence>
<proteinExistence type="predicted"/>
<evidence type="ECO:0000259" key="8">
    <source>
        <dbReference type="PROSITE" id="PS50162"/>
    </source>
</evidence>
<dbReference type="OrthoDB" id="1861185at2759"/>
<feature type="compositionally biased region" description="Gly residues" evidence="7">
    <location>
        <begin position="504"/>
        <end position="515"/>
    </location>
</feature>
<protein>
    <submittedName>
        <fullName evidence="9">Dna repair protein rad57</fullName>
    </submittedName>
</protein>
<dbReference type="EMBL" id="MNUE01000078">
    <property type="protein sequence ID" value="OJD29560.1"/>
    <property type="molecule type" value="Genomic_DNA"/>
</dbReference>
<feature type="domain" description="RecA family profile 1" evidence="8">
    <location>
        <begin position="91"/>
        <end position="287"/>
    </location>
</feature>
<dbReference type="GO" id="GO:0005634">
    <property type="term" value="C:nucleus"/>
    <property type="evidence" value="ECO:0007669"/>
    <property type="project" value="UniProtKB-SubCell"/>
</dbReference>
<feature type="compositionally biased region" description="Basic and acidic residues" evidence="7">
    <location>
        <begin position="516"/>
        <end position="536"/>
    </location>
</feature>
<dbReference type="InterPro" id="IPR027417">
    <property type="entry name" value="P-loop_NTPase"/>
</dbReference>
<keyword evidence="4" id="KW-0067">ATP-binding</keyword>
<keyword evidence="10" id="KW-1185">Reference proteome</keyword>
<feature type="region of interest" description="Disordered" evidence="7">
    <location>
        <begin position="290"/>
        <end position="349"/>
    </location>
</feature>
<dbReference type="PANTHER" id="PTHR22942">
    <property type="entry name" value="RECA/RAD51/RADA DNA STRAND-PAIRING FAMILY MEMBER"/>
    <property type="match status" value="1"/>
</dbReference>
<dbReference type="GO" id="GO:0000730">
    <property type="term" value="P:DNA recombinase assembly"/>
    <property type="evidence" value="ECO:0007669"/>
    <property type="project" value="TreeGrafter"/>
</dbReference>
<dbReference type="PROSITE" id="PS50162">
    <property type="entry name" value="RECA_2"/>
    <property type="match status" value="1"/>
</dbReference>
<dbReference type="InterPro" id="IPR013632">
    <property type="entry name" value="Rad51_C"/>
</dbReference>
<dbReference type="GO" id="GO:0005524">
    <property type="term" value="F:ATP binding"/>
    <property type="evidence" value="ECO:0007669"/>
    <property type="project" value="UniProtKB-KW"/>
</dbReference>
<feature type="compositionally biased region" description="Low complexity" evidence="7">
    <location>
        <begin position="292"/>
        <end position="336"/>
    </location>
</feature>
<dbReference type="GO" id="GO:0003697">
    <property type="term" value="F:single-stranded DNA binding"/>
    <property type="evidence" value="ECO:0007669"/>
    <property type="project" value="TreeGrafter"/>
</dbReference>
<evidence type="ECO:0000256" key="4">
    <source>
        <dbReference type="ARBA" id="ARBA00022840"/>
    </source>
</evidence>